<gene>
    <name evidence="1" type="ORF">SAMN04488052_101718</name>
</gene>
<sequence length="99" mass="10510">MCSDQAADTVAAGQETIRLQIKLFASLHVYLPAGAERNEVTAEYPAGITPNALLAELGVPREMAHLVLRNGVYIKPGERDQPVLVDGDAFAVWPPVAGG</sequence>
<dbReference type="SUPFAM" id="SSF54285">
    <property type="entry name" value="MoaD/ThiS"/>
    <property type="match status" value="1"/>
</dbReference>
<proteinExistence type="predicted"/>
<dbReference type="InterPro" id="IPR003749">
    <property type="entry name" value="ThiS/MoaD-like"/>
</dbReference>
<dbReference type="Gene3D" id="3.10.20.30">
    <property type="match status" value="1"/>
</dbReference>
<dbReference type="EMBL" id="FOEG01000001">
    <property type="protein sequence ID" value="SEO56374.1"/>
    <property type="molecule type" value="Genomic_DNA"/>
</dbReference>
<evidence type="ECO:0000313" key="1">
    <source>
        <dbReference type="EMBL" id="SEO56374.1"/>
    </source>
</evidence>
<dbReference type="STRING" id="406100.SAMN04488052_101718"/>
<evidence type="ECO:0000313" key="2">
    <source>
        <dbReference type="Proteomes" id="UP000199657"/>
    </source>
</evidence>
<name>A0A1H8QR88_9GAMM</name>
<reference evidence="1 2" key="1">
    <citation type="submission" date="2016-10" db="EMBL/GenBank/DDBJ databases">
        <authorList>
            <person name="de Groot N.N."/>
        </authorList>
    </citation>
    <scope>NUCLEOTIDE SEQUENCE [LARGE SCALE GENOMIC DNA]</scope>
    <source>
        <strain evidence="1 2">CGMCC 1.6291</strain>
    </source>
</reference>
<dbReference type="Proteomes" id="UP000199657">
    <property type="component" value="Unassembled WGS sequence"/>
</dbReference>
<dbReference type="AlphaFoldDB" id="A0A1H8QR88"/>
<keyword evidence="2" id="KW-1185">Reference proteome</keyword>
<organism evidence="1 2">
    <name type="scientific">Aquisalimonas asiatica</name>
    <dbReference type="NCBI Taxonomy" id="406100"/>
    <lineage>
        <taxon>Bacteria</taxon>
        <taxon>Pseudomonadati</taxon>
        <taxon>Pseudomonadota</taxon>
        <taxon>Gammaproteobacteria</taxon>
        <taxon>Chromatiales</taxon>
        <taxon>Ectothiorhodospiraceae</taxon>
        <taxon>Aquisalimonas</taxon>
    </lineage>
</organism>
<protein>
    <submittedName>
        <fullName evidence="1">ThiS family protein</fullName>
    </submittedName>
</protein>
<dbReference type="RefSeq" id="WP_091639966.1">
    <property type="nucleotide sequence ID" value="NZ_FOEG01000001.1"/>
</dbReference>
<accession>A0A1H8QR88</accession>
<dbReference type="InterPro" id="IPR012675">
    <property type="entry name" value="Beta-grasp_dom_sf"/>
</dbReference>
<dbReference type="OrthoDB" id="7860782at2"/>
<dbReference type="Pfam" id="PF02597">
    <property type="entry name" value="ThiS"/>
    <property type="match status" value="1"/>
</dbReference>
<dbReference type="InterPro" id="IPR016155">
    <property type="entry name" value="Mopterin_synth/thiamin_S_b"/>
</dbReference>